<dbReference type="RefSeq" id="WP_087738458.1">
    <property type="nucleotide sequence ID" value="NZ_CYGY02000068.1"/>
</dbReference>
<evidence type="ECO:0000313" key="1">
    <source>
        <dbReference type="EMBL" id="SIT49506.1"/>
    </source>
</evidence>
<organism evidence="1 2">
    <name type="scientific">Paraburkholderia piptadeniae</name>
    <dbReference type="NCBI Taxonomy" id="1701573"/>
    <lineage>
        <taxon>Bacteria</taxon>
        <taxon>Pseudomonadati</taxon>
        <taxon>Pseudomonadota</taxon>
        <taxon>Betaproteobacteria</taxon>
        <taxon>Burkholderiales</taxon>
        <taxon>Burkholderiaceae</taxon>
        <taxon>Paraburkholderia</taxon>
    </lineage>
</organism>
<dbReference type="InterPro" id="IPR050509">
    <property type="entry name" value="CoA-transferase_III"/>
</dbReference>
<dbReference type="GO" id="GO:0003824">
    <property type="term" value="F:catalytic activity"/>
    <property type="evidence" value="ECO:0007669"/>
    <property type="project" value="InterPro"/>
</dbReference>
<dbReference type="Gene3D" id="3.30.1540.10">
    <property type="entry name" value="formyl-coa transferase, domain 3"/>
    <property type="match status" value="1"/>
</dbReference>
<dbReference type="Pfam" id="PF02515">
    <property type="entry name" value="CoA_transf_3"/>
    <property type="match status" value="1"/>
</dbReference>
<dbReference type="EMBL" id="CYGY02000068">
    <property type="protein sequence ID" value="SIT49506.1"/>
    <property type="molecule type" value="Genomic_DNA"/>
</dbReference>
<protein>
    <submittedName>
        <fullName evidence="1">L-carnitine dehydratase/bile acid-inducible protein f</fullName>
    </submittedName>
</protein>
<dbReference type="Gene3D" id="3.40.50.10540">
    <property type="entry name" value="Crotonobetainyl-coa:carnitine coa-transferase, domain 1"/>
    <property type="match status" value="1"/>
</dbReference>
<comment type="caution">
    <text evidence="1">The sequence shown here is derived from an EMBL/GenBank/DDBJ whole genome shotgun (WGS) entry which is preliminary data.</text>
</comment>
<reference evidence="1" key="1">
    <citation type="submission" date="2016-12" db="EMBL/GenBank/DDBJ databases">
        <authorList>
            <person name="Moulin L."/>
        </authorList>
    </citation>
    <scope>NUCLEOTIDE SEQUENCE [LARGE SCALE GENOMIC DNA]</scope>
    <source>
        <strain evidence="1">STM 7183</strain>
    </source>
</reference>
<keyword evidence="2" id="KW-1185">Reference proteome</keyword>
<dbReference type="InterPro" id="IPR044855">
    <property type="entry name" value="CoA-Trfase_III_dom3_sf"/>
</dbReference>
<evidence type="ECO:0000313" key="2">
    <source>
        <dbReference type="Proteomes" id="UP000195569"/>
    </source>
</evidence>
<dbReference type="OrthoDB" id="5294844at2"/>
<name>A0A1N7SQ96_9BURK</name>
<dbReference type="Proteomes" id="UP000195569">
    <property type="component" value="Unassembled WGS sequence"/>
</dbReference>
<gene>
    <name evidence="1" type="ORF">BN2476_680185</name>
</gene>
<accession>A0A1N7SQ96</accession>
<sequence>MERKGPLTGITVIEFAGLGPAPFAGMMLSDHGARVIRIDRATKRAPVRDSGAGALTARSSDVLARGRESIALDLKRPEATEIALSLIERADIVLEGFRPGVMESLGLGPDVCLARKPSLVYGRVTGWGQTGPLAQAAGHDINYIALAGALHSTARRGGPPVPAPGMIGDFGGGGMLLAFGVLSALHQAKLSGQGQVVDASICEGAALLASLMYGWRSAGIWHAEAGTNNGDGGAHFYDAYACADGKYISIGSIEPQFYKLLRELVGLDDAAFDQQWDELRWPALKERVAEAFTRKTRAEWCELLEGTDVCFAPVLSLDEAPRHPHYEARGTFATVDGITQPGPAPRFSATPAAPCHSVGAVGDSTRVLLAELGYSSDDIARLLDGVAQGA</sequence>
<dbReference type="PANTHER" id="PTHR48228">
    <property type="entry name" value="SUCCINYL-COA--D-CITRAMALATE COA-TRANSFERASE"/>
    <property type="match status" value="1"/>
</dbReference>
<dbReference type="SUPFAM" id="SSF89796">
    <property type="entry name" value="CoA-transferase family III (CaiB/BaiF)"/>
    <property type="match status" value="1"/>
</dbReference>
<proteinExistence type="predicted"/>
<dbReference type="InterPro" id="IPR003673">
    <property type="entry name" value="CoA-Trfase_fam_III"/>
</dbReference>
<dbReference type="AlphaFoldDB" id="A0A1N7SQ96"/>
<dbReference type="InterPro" id="IPR023606">
    <property type="entry name" value="CoA-Trfase_III_dom_1_sf"/>
</dbReference>
<dbReference type="PANTHER" id="PTHR48228:SF5">
    <property type="entry name" value="ALPHA-METHYLACYL-COA RACEMASE"/>
    <property type="match status" value="1"/>
</dbReference>